<dbReference type="Proteomes" id="UP001597034">
    <property type="component" value="Unassembled WGS sequence"/>
</dbReference>
<dbReference type="AlphaFoldDB" id="A0ABD6DM01"/>
<dbReference type="RefSeq" id="WP_256398638.1">
    <property type="nucleotide sequence ID" value="NZ_JANHJR010000001.1"/>
</dbReference>
<accession>A0ABD6DM01</accession>
<evidence type="ECO:0000313" key="1">
    <source>
        <dbReference type="EMBL" id="MFD1645841.1"/>
    </source>
</evidence>
<protein>
    <submittedName>
        <fullName evidence="1">Uncharacterized protein</fullName>
    </submittedName>
</protein>
<name>A0ABD6DM01_9EURY</name>
<gene>
    <name evidence="1" type="ORF">ACFSBL_09110</name>
</gene>
<keyword evidence="2" id="KW-1185">Reference proteome</keyword>
<evidence type="ECO:0000313" key="2">
    <source>
        <dbReference type="Proteomes" id="UP001597034"/>
    </source>
</evidence>
<dbReference type="EMBL" id="JBHUDO010000002">
    <property type="protein sequence ID" value="MFD1645841.1"/>
    <property type="molecule type" value="Genomic_DNA"/>
</dbReference>
<organism evidence="1 2">
    <name type="scientific">Haloarchaeobius litoreus</name>
    <dbReference type="NCBI Taxonomy" id="755306"/>
    <lineage>
        <taxon>Archaea</taxon>
        <taxon>Methanobacteriati</taxon>
        <taxon>Methanobacteriota</taxon>
        <taxon>Stenosarchaea group</taxon>
        <taxon>Halobacteria</taxon>
        <taxon>Halobacteriales</taxon>
        <taxon>Halorubellaceae</taxon>
        <taxon>Haloarchaeobius</taxon>
    </lineage>
</organism>
<reference evidence="1 2" key="1">
    <citation type="journal article" date="2019" name="Int. J. Syst. Evol. Microbiol.">
        <title>The Global Catalogue of Microorganisms (GCM) 10K type strain sequencing project: providing services to taxonomists for standard genome sequencing and annotation.</title>
        <authorList>
            <consortium name="The Broad Institute Genomics Platform"/>
            <consortium name="The Broad Institute Genome Sequencing Center for Infectious Disease"/>
            <person name="Wu L."/>
            <person name="Ma J."/>
        </authorList>
    </citation>
    <scope>NUCLEOTIDE SEQUENCE [LARGE SCALE GENOMIC DNA]</scope>
    <source>
        <strain evidence="1 2">CGMCC 1.10390</strain>
    </source>
</reference>
<proteinExistence type="predicted"/>
<comment type="caution">
    <text evidence="1">The sequence shown here is derived from an EMBL/GenBank/DDBJ whole genome shotgun (WGS) entry which is preliminary data.</text>
</comment>
<sequence>MSATSTVFRVESFFGALRRVDERVETLLGVPTYDDAAVYRTADEATSALAELGDAFVAAAPFPSQVGRADDGLGEALTDLLEAQYAAPAAWADGETGGPATVTVDALVDAGRLERRAGELVVPLPRAGAAARNWGPALAVMRAVTADLLDRAETLARRSRAVDAPDARAACESLYRMLASLRDVLVRASSGVAFVGRRTDRRSDRPLSFAEWAGGRLNGGDNA</sequence>